<feature type="region of interest" description="Disordered" evidence="1">
    <location>
        <begin position="561"/>
        <end position="586"/>
    </location>
</feature>
<feature type="domain" description="DUF2207" evidence="3">
    <location>
        <begin position="49"/>
        <end position="212"/>
    </location>
</feature>
<comment type="caution">
    <text evidence="5">The sequence shown here is derived from an EMBL/GenBank/DDBJ whole genome shotgun (WGS) entry which is preliminary data.</text>
</comment>
<evidence type="ECO:0000313" key="6">
    <source>
        <dbReference type="Proteomes" id="UP000805614"/>
    </source>
</evidence>
<reference evidence="5 6" key="1">
    <citation type="submission" date="2020-06" db="EMBL/GenBank/DDBJ databases">
        <title>Actinomadura xiongansis sp. nov., isolated from soil of Baiyangdian.</title>
        <authorList>
            <person name="Zhang X."/>
        </authorList>
    </citation>
    <scope>NUCLEOTIDE SEQUENCE [LARGE SCALE GENOMIC DNA]</scope>
    <source>
        <strain evidence="5 6">HBUM206468</strain>
    </source>
</reference>
<evidence type="ECO:0000256" key="2">
    <source>
        <dbReference type="SAM" id="Phobius"/>
    </source>
</evidence>
<dbReference type="RefSeq" id="WP_187247397.1">
    <property type="nucleotide sequence ID" value="NZ_BAAAOK010000001.1"/>
</dbReference>
<gene>
    <name evidence="5" type="ORF">HKK74_33395</name>
</gene>
<feature type="domain" description="Predicted membrane protein YciQ-like C-terminal" evidence="4">
    <location>
        <begin position="287"/>
        <end position="522"/>
    </location>
</feature>
<feature type="transmembrane region" description="Helical" evidence="2">
    <location>
        <begin position="418"/>
        <end position="440"/>
    </location>
</feature>
<protein>
    <submittedName>
        <fullName evidence="5">DUF2207 domain-containing protein</fullName>
    </submittedName>
</protein>
<dbReference type="InterPro" id="IPR048389">
    <property type="entry name" value="YciQ-like_C"/>
</dbReference>
<proteinExistence type="predicted"/>
<feature type="compositionally biased region" description="Low complexity" evidence="1">
    <location>
        <begin position="562"/>
        <end position="579"/>
    </location>
</feature>
<accession>A0ABR7M0V7</accession>
<keyword evidence="2" id="KW-1133">Transmembrane helix</keyword>
<feature type="transmembrane region" description="Helical" evidence="2">
    <location>
        <begin position="452"/>
        <end position="474"/>
    </location>
</feature>
<keyword evidence="2" id="KW-0472">Membrane</keyword>
<name>A0ABR7M0V7_9ACTN</name>
<feature type="transmembrane region" description="Helical" evidence="2">
    <location>
        <begin position="250"/>
        <end position="274"/>
    </location>
</feature>
<dbReference type="Pfam" id="PF09972">
    <property type="entry name" value="DUF2207"/>
    <property type="match status" value="1"/>
</dbReference>
<keyword evidence="2" id="KW-0812">Transmembrane</keyword>
<keyword evidence="6" id="KW-1185">Reference proteome</keyword>
<dbReference type="InterPro" id="IPR018702">
    <property type="entry name" value="DUF2207"/>
</dbReference>
<evidence type="ECO:0000259" key="3">
    <source>
        <dbReference type="Pfam" id="PF09972"/>
    </source>
</evidence>
<organism evidence="5 6">
    <name type="scientific">Actinomadura alba</name>
    <dbReference type="NCBI Taxonomy" id="406431"/>
    <lineage>
        <taxon>Bacteria</taxon>
        <taxon>Bacillati</taxon>
        <taxon>Actinomycetota</taxon>
        <taxon>Actinomycetes</taxon>
        <taxon>Streptosporangiales</taxon>
        <taxon>Thermomonosporaceae</taxon>
        <taxon>Actinomadura</taxon>
    </lineage>
</organism>
<dbReference type="Pfam" id="PF20990">
    <property type="entry name" value="DUF2207_C"/>
    <property type="match status" value="1"/>
</dbReference>
<dbReference type="EMBL" id="JABVEC010000040">
    <property type="protein sequence ID" value="MBC6470352.1"/>
    <property type="molecule type" value="Genomic_DNA"/>
</dbReference>
<evidence type="ECO:0000256" key="1">
    <source>
        <dbReference type="SAM" id="MobiDB-lite"/>
    </source>
</evidence>
<evidence type="ECO:0000259" key="4">
    <source>
        <dbReference type="Pfam" id="PF20990"/>
    </source>
</evidence>
<dbReference type="Proteomes" id="UP000805614">
    <property type="component" value="Unassembled WGS sequence"/>
</dbReference>
<evidence type="ECO:0000313" key="5">
    <source>
        <dbReference type="EMBL" id="MBC6470352.1"/>
    </source>
</evidence>
<sequence length="586" mass="62931">MADADAALRWGVRRGVRSAAVVVAAVLAWAVCAMAWNGAPAARADDGVRINRLDIMADVRGDGGVHVRETITYDFGRDHGPGVERDIPRRSRGFLRHRYYPVSGVRAATPEGVPLPARVTERDNVAVVAIGDPGGTAGGVRTYVLDYDLGHVLTAGRDHDELRRDFVGLDRDVTVRNITVRVRAPGIIGASCGRGRCDRIERSGGTVTARMNALDHMADMTQTMNLTVRFGKGSVTVPPPRHGPYAWTGWPVLTGTLAACLILSLWTSLLRFGYLRFAERRVLRPGHDEPPEGLRPGQAGVIWARAAQDEHVAATLIDLAARGHLRIDEVTATGPPRRTGDTPRWTLTAQDAPRDDLAGYERALLTGLFAAGETLTFQELADDDSALRKAKDDLTEDARDHRWLHEPRRVLRAGRSTLLVLCAVAAAVVAMWPLHTAVAMGPRYLGAGQPPFAVMAAGFTTALICVVASVPAWHAEPRWTRPGRGLLRRLAGHRGHLGRLKSSPAHDAGRITAHLPYAIALGTWSYPMTAIGSEGPPVPWFTGSSGVLAFARDLLGRDRYRSPASPSSARAGSARPSGSSAGGGGR</sequence>